<comment type="cofactor">
    <cofactor evidence="12">
        <name>Zn(2+)</name>
        <dbReference type="ChEBI" id="CHEBI:29105"/>
    </cofactor>
    <text evidence="12">Binds 1 zinc ion per subunit.</text>
</comment>
<keyword evidence="9 13" id="KW-0067">ATP-binding</keyword>
<dbReference type="PROSITE" id="PS00903">
    <property type="entry name" value="CYT_DCMP_DEAMINASES_1"/>
    <property type="match status" value="1"/>
</dbReference>
<evidence type="ECO:0000256" key="10">
    <source>
        <dbReference type="ARBA" id="ARBA00048045"/>
    </source>
</evidence>
<sequence>MNELERRFRARLEALCPGEEPVVAAVSGGGDSVALLHLLAGVGRPVVVAHLDHALRSDSAEDARFVCELAGRLGFPCELRRVEVRAVAQRKRQNLEAAARELRYAFLAEVARKHGAACVLTAHTLEDNAETVLLQLFRGAGRALGIRARQGRVVRPLLEVARAELRAFLKARGADWLEDPSNERVCLDRNYLRHEVWPRVTARFPRAGEALLRYAESQQADDAALDPLARARIVPDRRFEPVFALRTAPLLRASAALRRRALRWVLERQGLRPERRYLELAERALAGASVSLSSFVLRPSAGGVVWAPRRPELLAAANPPPGLALRTAQPGDRVRAGKIRKRLVDFLAERGVPPELRRVWPVAEREGEVVWVWRFLPEDEDRRWMRRALELAREASSRGEVPIGAVLVRGGEVLGESANAVEACADATAHAELLALRAAQERAGEKVLPGATLYVTLEPCPMCMGALIEAQVGRLVWATENPKAGAVTRYGMDVPLELEGGRLARESAMLLKGFFADLREPKT</sequence>
<organism evidence="15 16">
    <name type="scientific">Oceanithermus desulfurans NBRC 100063</name>
    <dbReference type="NCBI Taxonomy" id="1227550"/>
    <lineage>
        <taxon>Bacteria</taxon>
        <taxon>Thermotogati</taxon>
        <taxon>Deinococcota</taxon>
        <taxon>Deinococci</taxon>
        <taxon>Thermales</taxon>
        <taxon>Thermaceae</taxon>
        <taxon>Oceanithermus</taxon>
    </lineage>
</organism>
<dbReference type="Pfam" id="PF14437">
    <property type="entry name" value="MafB19-deam"/>
    <property type="match status" value="1"/>
</dbReference>
<dbReference type="InterPro" id="IPR002125">
    <property type="entry name" value="CMP_dCMP_dom"/>
</dbReference>
<dbReference type="NCBIfam" id="TIGR02433">
    <property type="entry name" value="lysidine_TilS_C"/>
    <property type="match status" value="1"/>
</dbReference>
<comment type="catalytic activity">
    <reaction evidence="10 12">
        <text>adenosine(34) in tRNA + H2O + H(+) = inosine(34) in tRNA + NH4(+)</text>
        <dbReference type="Rhea" id="RHEA:43168"/>
        <dbReference type="Rhea" id="RHEA-COMP:10373"/>
        <dbReference type="Rhea" id="RHEA-COMP:10374"/>
        <dbReference type="ChEBI" id="CHEBI:15377"/>
        <dbReference type="ChEBI" id="CHEBI:15378"/>
        <dbReference type="ChEBI" id="CHEBI:28938"/>
        <dbReference type="ChEBI" id="CHEBI:74411"/>
        <dbReference type="ChEBI" id="CHEBI:82852"/>
        <dbReference type="EC" id="3.5.4.33"/>
    </reaction>
</comment>
<comment type="similarity">
    <text evidence="2">Belongs to the cytidine and deoxycytidylate deaminase family. ADAT2 subfamily.</text>
</comment>
<dbReference type="GO" id="GO:0008270">
    <property type="term" value="F:zinc ion binding"/>
    <property type="evidence" value="ECO:0007669"/>
    <property type="project" value="UniProtKB-UniRule"/>
</dbReference>
<dbReference type="InterPro" id="IPR012094">
    <property type="entry name" value="tRNA_Ile_lys_synt"/>
</dbReference>
<dbReference type="SUPFAM" id="SSF53927">
    <property type="entry name" value="Cytidine deaminase-like"/>
    <property type="match status" value="1"/>
</dbReference>
<evidence type="ECO:0000256" key="6">
    <source>
        <dbReference type="ARBA" id="ARBA00022723"/>
    </source>
</evidence>
<evidence type="ECO:0000256" key="12">
    <source>
        <dbReference type="HAMAP-Rule" id="MF_00972"/>
    </source>
</evidence>
<dbReference type="PANTHER" id="PTHR43033">
    <property type="entry name" value="TRNA(ILE)-LYSIDINE SYNTHASE-RELATED"/>
    <property type="match status" value="1"/>
</dbReference>
<evidence type="ECO:0000256" key="1">
    <source>
        <dbReference type="ARBA" id="ARBA00004496"/>
    </source>
</evidence>
<evidence type="ECO:0000259" key="14">
    <source>
        <dbReference type="PROSITE" id="PS51747"/>
    </source>
</evidence>
<keyword evidence="5 13" id="KW-0819">tRNA processing</keyword>
<keyword evidence="7 13" id="KW-0547">Nucleotide-binding</keyword>
<evidence type="ECO:0000256" key="9">
    <source>
        <dbReference type="ARBA" id="ARBA00022840"/>
    </source>
</evidence>
<dbReference type="RefSeq" id="WP_147148272.1">
    <property type="nucleotide sequence ID" value="NZ_BJXN01000014.1"/>
</dbReference>
<feature type="binding site" evidence="12">
    <location>
        <position position="430"/>
    </location>
    <ligand>
        <name>Zn(2+)</name>
        <dbReference type="ChEBI" id="CHEBI:29105"/>
        <note>catalytic</note>
    </ligand>
</feature>
<comment type="subcellular location">
    <subcellularLocation>
        <location evidence="1 13">Cytoplasm</location>
    </subcellularLocation>
</comment>
<evidence type="ECO:0000256" key="13">
    <source>
        <dbReference type="HAMAP-Rule" id="MF_01161"/>
    </source>
</evidence>
<name>A0A511RLF0_9DEIN</name>
<comment type="catalytic activity">
    <reaction evidence="11 13">
        <text>cytidine(34) in tRNA(Ile2) + L-lysine + ATP = lysidine(34) in tRNA(Ile2) + AMP + diphosphate + H(+)</text>
        <dbReference type="Rhea" id="RHEA:43744"/>
        <dbReference type="Rhea" id="RHEA-COMP:10625"/>
        <dbReference type="Rhea" id="RHEA-COMP:10670"/>
        <dbReference type="ChEBI" id="CHEBI:15378"/>
        <dbReference type="ChEBI" id="CHEBI:30616"/>
        <dbReference type="ChEBI" id="CHEBI:32551"/>
        <dbReference type="ChEBI" id="CHEBI:33019"/>
        <dbReference type="ChEBI" id="CHEBI:82748"/>
        <dbReference type="ChEBI" id="CHEBI:83665"/>
        <dbReference type="ChEBI" id="CHEBI:456215"/>
        <dbReference type="EC" id="6.3.4.19"/>
    </reaction>
</comment>
<accession>A0A511RLF0</accession>
<keyword evidence="12" id="KW-0378">Hydrolase</keyword>
<dbReference type="CDD" id="cd01285">
    <property type="entry name" value="nucleoside_deaminase"/>
    <property type="match status" value="1"/>
</dbReference>
<dbReference type="InterPro" id="IPR016192">
    <property type="entry name" value="APOBEC/CMP_deaminase_Zn-bd"/>
</dbReference>
<dbReference type="CDD" id="cd01992">
    <property type="entry name" value="TilS_N"/>
    <property type="match status" value="1"/>
</dbReference>
<evidence type="ECO:0000256" key="2">
    <source>
        <dbReference type="ARBA" id="ARBA00010669"/>
    </source>
</evidence>
<dbReference type="Gene3D" id="3.40.140.10">
    <property type="entry name" value="Cytidine Deaminase, domain 2"/>
    <property type="match status" value="1"/>
</dbReference>
<dbReference type="GO" id="GO:0005737">
    <property type="term" value="C:cytoplasm"/>
    <property type="evidence" value="ECO:0007669"/>
    <property type="project" value="UniProtKB-SubCell"/>
</dbReference>
<dbReference type="Gene3D" id="3.40.50.620">
    <property type="entry name" value="HUPs"/>
    <property type="match status" value="1"/>
</dbReference>
<dbReference type="PROSITE" id="PS51747">
    <property type="entry name" value="CYT_DCMP_DEAMINASES_2"/>
    <property type="match status" value="1"/>
</dbReference>
<keyword evidence="3 13" id="KW-0963">Cytoplasm</keyword>
<keyword evidence="8 12" id="KW-0862">Zinc</keyword>
<evidence type="ECO:0000313" key="16">
    <source>
        <dbReference type="Proteomes" id="UP000321827"/>
    </source>
</evidence>
<comment type="function">
    <text evidence="12">Catalyzes the deamination of adenosine to inosine at the wobble position 34 of tRNA(Arg2).</text>
</comment>
<dbReference type="Pfam" id="PF01171">
    <property type="entry name" value="ATP_bind_3"/>
    <property type="match status" value="1"/>
</dbReference>
<feature type="binding site" evidence="12">
    <location>
        <position position="463"/>
    </location>
    <ligand>
        <name>Zn(2+)</name>
        <dbReference type="ChEBI" id="CHEBI:29105"/>
        <note>catalytic</note>
    </ligand>
</feature>
<dbReference type="InterPro" id="IPR012796">
    <property type="entry name" value="Lysidine-tRNA-synth_C"/>
</dbReference>
<dbReference type="InterPro" id="IPR058535">
    <property type="entry name" value="MafB19-deam"/>
</dbReference>
<feature type="domain" description="CMP/dCMP-type deaminase" evidence="14">
    <location>
        <begin position="379"/>
        <end position="503"/>
    </location>
</feature>
<dbReference type="GO" id="GO:0005524">
    <property type="term" value="F:ATP binding"/>
    <property type="evidence" value="ECO:0007669"/>
    <property type="project" value="UniProtKB-UniRule"/>
</dbReference>
<evidence type="ECO:0000256" key="5">
    <source>
        <dbReference type="ARBA" id="ARBA00022694"/>
    </source>
</evidence>
<comment type="function">
    <text evidence="13">Ligates lysine onto the cytidine present at position 34 of the AUA codon-specific tRNA(Ile) that contains the anticodon CAU, in an ATP-dependent manner. Cytidine is converted to lysidine, thus changing the amino acid specificity of the tRNA from methionine to isoleucine.</text>
</comment>
<dbReference type="InterPro" id="IPR014729">
    <property type="entry name" value="Rossmann-like_a/b/a_fold"/>
</dbReference>
<dbReference type="InterPro" id="IPR011063">
    <property type="entry name" value="TilS/TtcA_N"/>
</dbReference>
<evidence type="ECO:0000256" key="11">
    <source>
        <dbReference type="ARBA" id="ARBA00048539"/>
    </source>
</evidence>
<evidence type="ECO:0000256" key="3">
    <source>
        <dbReference type="ARBA" id="ARBA00022490"/>
    </source>
</evidence>
<evidence type="ECO:0000256" key="7">
    <source>
        <dbReference type="ARBA" id="ARBA00022741"/>
    </source>
</evidence>
<dbReference type="PANTHER" id="PTHR43033:SF1">
    <property type="entry name" value="TRNA(ILE)-LYSIDINE SYNTHASE-RELATED"/>
    <property type="match status" value="1"/>
</dbReference>
<dbReference type="Proteomes" id="UP000321827">
    <property type="component" value="Unassembled WGS sequence"/>
</dbReference>
<reference evidence="15 16" key="1">
    <citation type="submission" date="2019-07" db="EMBL/GenBank/DDBJ databases">
        <title>Whole genome shotgun sequence of Oceanithermus desulfurans NBRC 100063.</title>
        <authorList>
            <person name="Hosoyama A."/>
            <person name="Uohara A."/>
            <person name="Ohji S."/>
            <person name="Ichikawa N."/>
        </authorList>
    </citation>
    <scope>NUCLEOTIDE SEQUENCE [LARGE SCALE GENOMIC DNA]</scope>
    <source>
        <strain evidence="15 16">NBRC 100063</strain>
    </source>
</reference>
<dbReference type="Pfam" id="PF11734">
    <property type="entry name" value="TilS_C"/>
    <property type="match status" value="1"/>
</dbReference>
<dbReference type="GO" id="GO:0002100">
    <property type="term" value="P:tRNA wobble adenosine to inosine editing"/>
    <property type="evidence" value="ECO:0007669"/>
    <property type="project" value="UniProtKB-UniRule"/>
</dbReference>
<dbReference type="NCBIfam" id="TIGR02432">
    <property type="entry name" value="lysidine_TilS_N"/>
    <property type="match status" value="1"/>
</dbReference>
<protein>
    <recommendedName>
        <fullName evidence="12 13">Multifunctional fusion protein</fullName>
    </recommendedName>
    <domain>
        <recommendedName>
            <fullName evidence="13">tRNA(Ile)-lysidine synthase</fullName>
            <ecNumber evidence="13">6.3.4.19</ecNumber>
        </recommendedName>
        <alternativeName>
            <fullName evidence="13">tRNA(Ile)-2-lysyl-cytidine synthase</fullName>
        </alternativeName>
        <alternativeName>
            <fullName evidence="13">tRNA(Ile)-lysidine synthetase</fullName>
        </alternativeName>
    </domain>
    <domain>
        <recommendedName>
            <fullName evidence="12">tRNA-specific adenosine deaminase</fullName>
            <ecNumber evidence="12">3.5.4.33</ecNumber>
        </recommendedName>
    </domain>
</protein>
<keyword evidence="6 12" id="KW-0479">Metal-binding</keyword>
<dbReference type="AlphaFoldDB" id="A0A511RLF0"/>
<dbReference type="InterPro" id="IPR016193">
    <property type="entry name" value="Cytidine_deaminase-like"/>
</dbReference>
<dbReference type="EC" id="3.5.4.33" evidence="12"/>
<evidence type="ECO:0000256" key="4">
    <source>
        <dbReference type="ARBA" id="ARBA00022598"/>
    </source>
</evidence>
<gene>
    <name evidence="13 15" type="primary">tilS</name>
    <name evidence="12" type="synonym">tadA</name>
    <name evidence="15" type="ORF">ODE01S_19280</name>
</gene>
<comment type="caution">
    <text evidence="15">The sequence shown here is derived from an EMBL/GenBank/DDBJ whole genome shotgun (WGS) entry which is preliminary data.</text>
</comment>
<evidence type="ECO:0000313" key="15">
    <source>
        <dbReference type="EMBL" id="GEM90494.1"/>
    </source>
</evidence>
<dbReference type="EMBL" id="BJXN01000014">
    <property type="protein sequence ID" value="GEM90494.1"/>
    <property type="molecule type" value="Genomic_DNA"/>
</dbReference>
<dbReference type="OrthoDB" id="9807403at2"/>
<dbReference type="SUPFAM" id="SSF82829">
    <property type="entry name" value="MesJ substrate recognition domain-like"/>
    <property type="match status" value="1"/>
</dbReference>
<dbReference type="InterPro" id="IPR012795">
    <property type="entry name" value="tRNA_Ile_lys_synt_N"/>
</dbReference>
<comment type="domain">
    <text evidence="13">The N-terminal region contains the highly conserved SGGXDS motif, predicted to be a P-loop motif involved in ATP binding.</text>
</comment>
<proteinExistence type="inferred from homology"/>
<dbReference type="InterPro" id="IPR028883">
    <property type="entry name" value="tRNA_aden_deaminase"/>
</dbReference>
<dbReference type="GO" id="GO:0052717">
    <property type="term" value="F:tRNA-specific adenosine-34 deaminase activity"/>
    <property type="evidence" value="ECO:0007669"/>
    <property type="project" value="UniProtKB-UniRule"/>
</dbReference>
<dbReference type="EC" id="6.3.4.19" evidence="13"/>
<feature type="active site" description="Proton donor" evidence="12">
    <location>
        <position position="432"/>
    </location>
</feature>
<feature type="binding site" evidence="13">
    <location>
        <begin position="27"/>
        <end position="32"/>
    </location>
    <ligand>
        <name>ATP</name>
        <dbReference type="ChEBI" id="CHEBI:30616"/>
    </ligand>
</feature>
<comment type="similarity">
    <text evidence="13">Belongs to the tRNA(Ile)-lysidine synthase family.</text>
</comment>
<feature type="binding site" evidence="12">
    <location>
        <position position="460"/>
    </location>
    <ligand>
        <name>Zn(2+)</name>
        <dbReference type="ChEBI" id="CHEBI:29105"/>
        <note>catalytic</note>
    </ligand>
</feature>
<dbReference type="GO" id="GO:0032267">
    <property type="term" value="F:tRNA(Ile)-lysidine synthase activity"/>
    <property type="evidence" value="ECO:0007669"/>
    <property type="project" value="UniProtKB-EC"/>
</dbReference>
<evidence type="ECO:0000256" key="8">
    <source>
        <dbReference type="ARBA" id="ARBA00022833"/>
    </source>
</evidence>
<dbReference type="SUPFAM" id="SSF56037">
    <property type="entry name" value="PheT/TilS domain"/>
    <property type="match status" value="1"/>
</dbReference>
<dbReference type="HAMAP" id="MF_00972">
    <property type="entry name" value="tRNA_aden_deaminase"/>
    <property type="match status" value="1"/>
</dbReference>
<comment type="subunit">
    <text evidence="12">Homodimer.</text>
</comment>
<dbReference type="SUPFAM" id="SSF52402">
    <property type="entry name" value="Adenine nucleotide alpha hydrolases-like"/>
    <property type="match status" value="1"/>
</dbReference>
<keyword evidence="4 13" id="KW-0436">Ligase</keyword>
<dbReference type="HAMAP" id="MF_01161">
    <property type="entry name" value="tRNA_Ile_lys_synt"/>
    <property type="match status" value="1"/>
</dbReference>